<evidence type="ECO:0000313" key="2">
    <source>
        <dbReference type="EMBL" id="MBW0505291.1"/>
    </source>
</evidence>
<dbReference type="InterPro" id="IPR046798">
    <property type="entry name" value="2OG-FeII_Oxy_6"/>
</dbReference>
<dbReference type="AlphaFoldDB" id="A0A9Q3DJD6"/>
<dbReference type="OrthoDB" id="3132747at2759"/>
<comment type="caution">
    <text evidence="2">The sequence shown here is derived from an EMBL/GenBank/DDBJ whole genome shotgun (WGS) entry which is preliminary data.</text>
</comment>
<organism evidence="2 3">
    <name type="scientific">Austropuccinia psidii MF-1</name>
    <dbReference type="NCBI Taxonomy" id="1389203"/>
    <lineage>
        <taxon>Eukaryota</taxon>
        <taxon>Fungi</taxon>
        <taxon>Dikarya</taxon>
        <taxon>Basidiomycota</taxon>
        <taxon>Pucciniomycotina</taxon>
        <taxon>Pucciniomycetes</taxon>
        <taxon>Pucciniales</taxon>
        <taxon>Sphaerophragmiaceae</taxon>
        <taxon>Austropuccinia</taxon>
    </lineage>
</organism>
<proteinExistence type="predicted"/>
<dbReference type="Pfam" id="PF20515">
    <property type="entry name" value="2OG-FeII_Oxy_6"/>
    <property type="match status" value="1"/>
</dbReference>
<name>A0A9Q3DJD6_9BASI</name>
<evidence type="ECO:0000313" key="3">
    <source>
        <dbReference type="Proteomes" id="UP000765509"/>
    </source>
</evidence>
<feature type="non-terminal residue" evidence="2">
    <location>
        <position position="1"/>
    </location>
</feature>
<feature type="domain" description="Tet-like 2OG-Fe(II) oxygenase" evidence="1">
    <location>
        <begin position="188"/>
        <end position="371"/>
    </location>
</feature>
<dbReference type="Proteomes" id="UP000765509">
    <property type="component" value="Unassembled WGS sequence"/>
</dbReference>
<protein>
    <recommendedName>
        <fullName evidence="1">Tet-like 2OG-Fe(II) oxygenase domain-containing protein</fullName>
    </recommendedName>
</protein>
<gene>
    <name evidence="2" type="ORF">O181_045006</name>
</gene>
<reference evidence="2" key="1">
    <citation type="submission" date="2021-03" db="EMBL/GenBank/DDBJ databases">
        <title>Draft genome sequence of rust myrtle Austropuccinia psidii MF-1, a brazilian biotype.</title>
        <authorList>
            <person name="Quecine M.C."/>
            <person name="Pachon D.M.R."/>
            <person name="Bonatelli M.L."/>
            <person name="Correr F.H."/>
            <person name="Franceschini L.M."/>
            <person name="Leite T.F."/>
            <person name="Margarido G.R.A."/>
            <person name="Almeida C.A."/>
            <person name="Ferrarezi J.A."/>
            <person name="Labate C.A."/>
        </authorList>
    </citation>
    <scope>NUCLEOTIDE SEQUENCE</scope>
    <source>
        <strain evidence="2">MF-1</strain>
    </source>
</reference>
<accession>A0A9Q3DJD6</accession>
<sequence>GKPQTSLLAISPIMSQPLPSQFIKLPKCMESLDDEEKNFMGRNISAVVNYFSSLISDSMHPIALCKSSLQNTNGKDEVFLNSEDHFMGRTISPAVNNSTLSKNDSPLNQKSNHSHRRFQIAQKLLTQILDHASRSRGEFSTVPFSKKNHEPLFIYHLHPFHNPSPTFTSLNQSIISLYKLAQNHPHIKSNSELIDVHMKEVGFFCGSDSCESLGIYSMKTTMNPKILEADNEEWMTLSTFENFVSSHIKILSMSASHGNNDIMQEAQLPEWHEGKWNPMFHQKLQSFSNFIIITNGFHNCVHGDEKEMNTWTYGFFTFFDKSAMKPIPSPIHSCSYGLSFPEYPTLLDFSHKQGIIELLWKPSTTFHQTTQPPPIFDELPTKSHPGCSFKINSMLYSRAKSLICMDPIIQE</sequence>
<dbReference type="EMBL" id="AVOT02018408">
    <property type="protein sequence ID" value="MBW0505291.1"/>
    <property type="molecule type" value="Genomic_DNA"/>
</dbReference>
<evidence type="ECO:0000259" key="1">
    <source>
        <dbReference type="Pfam" id="PF20515"/>
    </source>
</evidence>
<keyword evidence="3" id="KW-1185">Reference proteome</keyword>